<feature type="domain" description="Peptidase M20 dimerisation" evidence="6">
    <location>
        <begin position="244"/>
        <end position="349"/>
    </location>
</feature>
<proteinExistence type="inferred from homology"/>
<name>A0A1D2VIZ5_9ASCO</name>
<dbReference type="PANTHER" id="PTHR43808:SF8">
    <property type="entry name" value="PEPTIDASE M20 DIMERISATION DOMAIN-CONTAINING PROTEIN"/>
    <property type="match status" value="1"/>
</dbReference>
<protein>
    <submittedName>
        <fullName evidence="7">Zn-dependent exopeptidase</fullName>
    </submittedName>
</protein>
<gene>
    <name evidence="7" type="ORF">ASCRUDRAFT_34221</name>
</gene>
<dbReference type="InterPro" id="IPR001261">
    <property type="entry name" value="ArgE/DapE_CS"/>
</dbReference>
<dbReference type="InParanoid" id="A0A1D2VIZ5"/>
<dbReference type="Pfam" id="PF07687">
    <property type="entry name" value="M20_dimer"/>
    <property type="match status" value="1"/>
</dbReference>
<evidence type="ECO:0000313" key="7">
    <source>
        <dbReference type="EMBL" id="ODV61598.1"/>
    </source>
</evidence>
<keyword evidence="4" id="KW-0378">Hydrolase</keyword>
<evidence type="ECO:0000256" key="1">
    <source>
        <dbReference type="ARBA" id="ARBA00001947"/>
    </source>
</evidence>
<dbReference type="Gene3D" id="3.30.70.360">
    <property type="match status" value="1"/>
</dbReference>
<dbReference type="Gene3D" id="3.40.630.10">
    <property type="entry name" value="Zn peptidases"/>
    <property type="match status" value="1"/>
</dbReference>
<evidence type="ECO:0000256" key="5">
    <source>
        <dbReference type="ARBA" id="ARBA00022833"/>
    </source>
</evidence>
<accession>A0A1D2VIZ5</accession>
<dbReference type="STRING" id="1344418.A0A1D2VIZ5"/>
<dbReference type="SUPFAM" id="SSF53187">
    <property type="entry name" value="Zn-dependent exopeptidases"/>
    <property type="match status" value="1"/>
</dbReference>
<dbReference type="InterPro" id="IPR050072">
    <property type="entry name" value="Peptidase_M20A"/>
</dbReference>
<dbReference type="OrthoDB" id="3064516at2759"/>
<evidence type="ECO:0000256" key="3">
    <source>
        <dbReference type="ARBA" id="ARBA00022723"/>
    </source>
</evidence>
<comment type="similarity">
    <text evidence="2">Belongs to the peptidase M20A family.</text>
</comment>
<dbReference type="InterPro" id="IPR002933">
    <property type="entry name" value="Peptidase_M20"/>
</dbReference>
<dbReference type="Proteomes" id="UP000095038">
    <property type="component" value="Unassembled WGS sequence"/>
</dbReference>
<dbReference type="PROSITE" id="PS00758">
    <property type="entry name" value="ARGE_DAPE_CPG2_1"/>
    <property type="match status" value="1"/>
</dbReference>
<evidence type="ECO:0000259" key="6">
    <source>
        <dbReference type="Pfam" id="PF07687"/>
    </source>
</evidence>
<dbReference type="Pfam" id="PF01546">
    <property type="entry name" value="Peptidase_M20"/>
    <property type="match status" value="1"/>
</dbReference>
<reference evidence="8" key="1">
    <citation type="submission" date="2016-05" db="EMBL/GenBank/DDBJ databases">
        <title>Comparative genomics of biotechnologically important yeasts.</title>
        <authorList>
            <consortium name="DOE Joint Genome Institute"/>
            <person name="Riley R."/>
            <person name="Haridas S."/>
            <person name="Wolfe K.H."/>
            <person name="Lopes M.R."/>
            <person name="Hittinger C.T."/>
            <person name="Goker M."/>
            <person name="Salamov A."/>
            <person name="Wisecaver J."/>
            <person name="Long T.M."/>
            <person name="Aerts A.L."/>
            <person name="Barry K."/>
            <person name="Choi C."/>
            <person name="Clum A."/>
            <person name="Coughlan A.Y."/>
            <person name="Deshpande S."/>
            <person name="Douglass A.P."/>
            <person name="Hanson S.J."/>
            <person name="Klenk H.-P."/>
            <person name="Labutti K."/>
            <person name="Lapidus A."/>
            <person name="Lindquist E."/>
            <person name="Lipzen A."/>
            <person name="Meier-Kolthoff J.P."/>
            <person name="Ohm R.A."/>
            <person name="Otillar R.P."/>
            <person name="Pangilinan J."/>
            <person name="Peng Y."/>
            <person name="Rokas A."/>
            <person name="Rosa C.A."/>
            <person name="Scheuner C."/>
            <person name="Sibirny A.A."/>
            <person name="Slot J.C."/>
            <person name="Stielow J.B."/>
            <person name="Sun H."/>
            <person name="Kurtzman C.P."/>
            <person name="Blackwell M."/>
            <person name="Grigoriev I.V."/>
            <person name="Jeffries T.W."/>
        </authorList>
    </citation>
    <scope>NUCLEOTIDE SEQUENCE [LARGE SCALE GENOMIC DNA]</scope>
    <source>
        <strain evidence="8">DSM 1968</strain>
    </source>
</reference>
<dbReference type="AlphaFoldDB" id="A0A1D2VIZ5"/>
<dbReference type="EMBL" id="KV454479">
    <property type="protein sequence ID" value="ODV61598.1"/>
    <property type="molecule type" value="Genomic_DNA"/>
</dbReference>
<dbReference type="PANTHER" id="PTHR43808">
    <property type="entry name" value="ACETYLORNITHINE DEACETYLASE"/>
    <property type="match status" value="1"/>
</dbReference>
<dbReference type="GeneID" id="30964139"/>
<dbReference type="SUPFAM" id="SSF55031">
    <property type="entry name" value="Bacterial exopeptidase dimerisation domain"/>
    <property type="match status" value="1"/>
</dbReference>
<dbReference type="GO" id="GO:0016787">
    <property type="term" value="F:hydrolase activity"/>
    <property type="evidence" value="ECO:0007669"/>
    <property type="project" value="UniProtKB-KW"/>
</dbReference>
<organism evidence="7 8">
    <name type="scientific">Ascoidea rubescens DSM 1968</name>
    <dbReference type="NCBI Taxonomy" id="1344418"/>
    <lineage>
        <taxon>Eukaryota</taxon>
        <taxon>Fungi</taxon>
        <taxon>Dikarya</taxon>
        <taxon>Ascomycota</taxon>
        <taxon>Saccharomycotina</taxon>
        <taxon>Saccharomycetes</taxon>
        <taxon>Ascoideaceae</taxon>
        <taxon>Ascoidea</taxon>
    </lineage>
</organism>
<evidence type="ECO:0000256" key="2">
    <source>
        <dbReference type="ARBA" id="ARBA00006247"/>
    </source>
</evidence>
<evidence type="ECO:0000313" key="8">
    <source>
        <dbReference type="Proteomes" id="UP000095038"/>
    </source>
</evidence>
<keyword evidence="8" id="KW-1185">Reference proteome</keyword>
<keyword evidence="5" id="KW-0862">Zinc</keyword>
<evidence type="ECO:0000256" key="4">
    <source>
        <dbReference type="ARBA" id="ARBA00022801"/>
    </source>
</evidence>
<dbReference type="InterPro" id="IPR036264">
    <property type="entry name" value="Bact_exopeptidase_dim_dom"/>
</dbReference>
<keyword evidence="3" id="KW-0479">Metal-binding</keyword>
<dbReference type="GO" id="GO:0046872">
    <property type="term" value="F:metal ion binding"/>
    <property type="evidence" value="ECO:0007669"/>
    <property type="project" value="UniProtKB-KW"/>
</dbReference>
<dbReference type="InterPro" id="IPR011650">
    <property type="entry name" value="Peptidase_M20_dimer"/>
</dbReference>
<sequence>MGACLNFDGIYLPLIVLFTIFLSIVSACSAPSLEKYLNLLSNKHPGQLELSDIGGNSVHDISYTEHDIDQILKIHKELIEISSITEDEDHVAKYLERFLSGQGLKVELQTVREKPLRQNVFAYYPEIGSLDPSSSDAAGNRKVLLTSHIDTVPPFIPYNYNPATGLISGRGSVDAKGSVIVQIFSVLESVEKNPTLKKNLSLLFVIGEEVDGVGMLKASKIFNSKKEQFDVVIFGEPTENKLGVGHKGIYLGNFHVYGKASHSGYPELGVSSNDILIDLINEINVSAEHFPYSQILGDTTFNIGKLEGGVAANVVSAESNAYVLFRVADKLDELDTLIHKILKEKNEHYNIIQFNDVVKTPPQFLDYQVEGFESVVLKYGTDIVNYQVDKVPVRKYLYGPGTILVCHAPNESLYLHELVEAIDGYNRLIDFNLSE</sequence>
<dbReference type="RefSeq" id="XP_020047905.1">
    <property type="nucleotide sequence ID" value="XM_020190503.1"/>
</dbReference>
<comment type="cofactor">
    <cofactor evidence="1">
        <name>Zn(2+)</name>
        <dbReference type="ChEBI" id="CHEBI:29105"/>
    </cofactor>
</comment>